<dbReference type="EMBL" id="SAUZ01000015">
    <property type="protein sequence ID" value="RWR19486.1"/>
    <property type="molecule type" value="Genomic_DNA"/>
</dbReference>
<sequence length="173" mass="18489">MLQSGWSSLEKRQINVDCENLNGPDNWTFHARRPRRNHNPAFKVSIATKDDHAKDGAAINNHGQHASGSVGAKPQRHARNPGQDGLRIAPDTNAEGGSVMAFFDELASLCTGEVTQALKDQDIDRASGVIADLSTMLGRSIARVAGGDSAAIDRLMTASENTWPPRPAVSPPS</sequence>
<name>A0A443JG07_9RHOB</name>
<gene>
    <name evidence="2" type="ORF">D2T30_13235</name>
</gene>
<dbReference type="Proteomes" id="UP000284476">
    <property type="component" value="Unassembled WGS sequence"/>
</dbReference>
<reference evidence="2 3" key="2">
    <citation type="submission" date="2019-01" db="EMBL/GenBank/DDBJ databases">
        <authorList>
            <person name="Li Y."/>
        </authorList>
    </citation>
    <scope>NUCLEOTIDE SEQUENCE [LARGE SCALE GENOMIC DNA]</scope>
    <source>
        <strain evidence="2 3">SK2B-1</strain>
    </source>
</reference>
<protein>
    <submittedName>
        <fullName evidence="2">Uncharacterized protein</fullName>
    </submittedName>
</protein>
<organism evidence="2 3">
    <name type="scientific">Paenirhodobacter populi</name>
    <dbReference type="NCBI Taxonomy" id="2306993"/>
    <lineage>
        <taxon>Bacteria</taxon>
        <taxon>Pseudomonadati</taxon>
        <taxon>Pseudomonadota</taxon>
        <taxon>Alphaproteobacteria</taxon>
        <taxon>Rhodobacterales</taxon>
        <taxon>Rhodobacter group</taxon>
        <taxon>Paenirhodobacter</taxon>
    </lineage>
</organism>
<comment type="caution">
    <text evidence="2">The sequence shown here is derived from an EMBL/GenBank/DDBJ whole genome shotgun (WGS) entry which is preliminary data.</text>
</comment>
<dbReference type="RefSeq" id="WP_128209242.1">
    <property type="nucleotide sequence ID" value="NZ_JBHRSO010000063.1"/>
</dbReference>
<evidence type="ECO:0000313" key="3">
    <source>
        <dbReference type="Proteomes" id="UP000284476"/>
    </source>
</evidence>
<dbReference type="AlphaFoldDB" id="A0A443JG07"/>
<reference evidence="2 3" key="1">
    <citation type="submission" date="2019-01" db="EMBL/GenBank/DDBJ databases">
        <title>Sinorhodobacter populi sp. nov. isolated from the symptomatic bark tissue of Populus euramericana canker.</title>
        <authorList>
            <person name="Xu G."/>
        </authorList>
    </citation>
    <scope>NUCLEOTIDE SEQUENCE [LARGE SCALE GENOMIC DNA]</scope>
    <source>
        <strain evidence="2 3">SK2B-1</strain>
    </source>
</reference>
<accession>A0A443JG07</accession>
<proteinExistence type="predicted"/>
<evidence type="ECO:0000313" key="2">
    <source>
        <dbReference type="EMBL" id="RWR19486.1"/>
    </source>
</evidence>
<evidence type="ECO:0000256" key="1">
    <source>
        <dbReference type="SAM" id="MobiDB-lite"/>
    </source>
</evidence>
<feature type="region of interest" description="Disordered" evidence="1">
    <location>
        <begin position="55"/>
        <end position="84"/>
    </location>
</feature>